<accession>A0AAX0YW74</accession>
<dbReference type="InterPro" id="IPR014996">
    <property type="entry name" value="AcaB"/>
</dbReference>
<evidence type="ECO:0000313" key="3">
    <source>
        <dbReference type="Proteomes" id="UP000240728"/>
    </source>
</evidence>
<comment type="caution">
    <text evidence="2">The sequence shown here is derived from an EMBL/GenBank/DDBJ whole genome shotgun (WGS) entry which is preliminary data.</text>
</comment>
<sequence>MHTDYLGNADLSDLTDNSNNTDTGRFSGISTFQLQTKNAIHLFQGKKLEKGHSYGLGNVTYHLNTMFSESRNDCPFADYFLLHIEDTLYLLNESLDKKIAILKSRVSDLPNGFSSKIATVEKPFNTNLDSQNPLTFQLGFWLLKYDDFVRMANTVAHIGLITPKQKKEYIETETKPFRSLMHLIRRYQPSGATRNDLAAKNQRAIIAAQKFADFEIPDDVLSGIHRSEYAPEIFTAPKIKPLSAIETDDIEPTHEDNSEPQTQEV</sequence>
<evidence type="ECO:0000256" key="1">
    <source>
        <dbReference type="SAM" id="MobiDB-lite"/>
    </source>
</evidence>
<dbReference type="RefSeq" id="WP_052957434.1">
    <property type="nucleotide sequence ID" value="NZ_JZTB01000014.1"/>
</dbReference>
<dbReference type="Proteomes" id="UP000240728">
    <property type="component" value="Unassembled WGS sequence"/>
</dbReference>
<dbReference type="Pfam" id="PF08900">
    <property type="entry name" value="AcaB"/>
    <property type="match status" value="1"/>
</dbReference>
<feature type="region of interest" description="Disordered" evidence="1">
    <location>
        <begin position="241"/>
        <end position="265"/>
    </location>
</feature>
<keyword evidence="3" id="KW-1185">Reference proteome</keyword>
<dbReference type="NCBIfam" id="TIGR03761">
    <property type="entry name" value="ICE_PFL4669"/>
    <property type="match status" value="1"/>
</dbReference>
<evidence type="ECO:0000313" key="2">
    <source>
        <dbReference type="EMBL" id="PSX44003.1"/>
    </source>
</evidence>
<reference evidence="2 3" key="1">
    <citation type="submission" date="2018-01" db="EMBL/GenBank/DDBJ databases">
        <title>Whole genome sequencing of Histamine producing bacteria.</title>
        <authorList>
            <person name="Butler K."/>
        </authorList>
    </citation>
    <scope>NUCLEOTIDE SEQUENCE [LARGE SCALE GENOMIC DNA]</scope>
    <source>
        <strain evidence="2 3">A1-4</strain>
    </source>
</reference>
<protein>
    <submittedName>
        <fullName evidence="2">TIGR03761 family integrating conjugative element protein</fullName>
    </submittedName>
</protein>
<dbReference type="EMBL" id="PYOZ01000010">
    <property type="protein sequence ID" value="PSX44003.1"/>
    <property type="molecule type" value="Genomic_DNA"/>
</dbReference>
<gene>
    <name evidence="2" type="ORF">C0W53_15335</name>
</gene>
<dbReference type="AlphaFoldDB" id="A0AAX0YW74"/>
<proteinExistence type="predicted"/>
<name>A0AAX0YW74_9GAMM</name>
<organism evidence="2 3">
    <name type="scientific">Photobacterium kishitanii</name>
    <dbReference type="NCBI Taxonomy" id="318456"/>
    <lineage>
        <taxon>Bacteria</taxon>
        <taxon>Pseudomonadati</taxon>
        <taxon>Pseudomonadota</taxon>
        <taxon>Gammaproteobacteria</taxon>
        <taxon>Vibrionales</taxon>
        <taxon>Vibrionaceae</taxon>
        <taxon>Photobacterium</taxon>
    </lineage>
</organism>